<dbReference type="PANTHER" id="PTHR33434:SF8">
    <property type="entry name" value="DEGV DOMAIN-CONTAINING PROTEIN SPR1019"/>
    <property type="match status" value="1"/>
</dbReference>
<dbReference type="AlphaFoldDB" id="A0A0R2NFB2"/>
<dbReference type="RefSeq" id="WP_057800267.1">
    <property type="nucleotide sequence ID" value="NZ_BJZZ01000033.1"/>
</dbReference>
<name>A0A0R2NFB2_9LACO</name>
<dbReference type="SUPFAM" id="SSF82549">
    <property type="entry name" value="DAK1/DegV-like"/>
    <property type="match status" value="1"/>
</dbReference>
<proteinExistence type="predicted"/>
<accession>A0A0R2NFB2</accession>
<keyword evidence="3" id="KW-1185">Reference proteome</keyword>
<comment type="caution">
    <text evidence="2">The sequence shown here is derived from an EMBL/GenBank/DDBJ whole genome shotgun (WGS) entry which is preliminary data.</text>
</comment>
<keyword evidence="1" id="KW-0446">Lipid-binding</keyword>
<protein>
    <submittedName>
        <fullName evidence="2">DegV family protein</fullName>
    </submittedName>
</protein>
<reference evidence="2 3" key="1">
    <citation type="journal article" date="2015" name="Genome Announc.">
        <title>Expanding the biotechnology potential of lactobacilli through comparative genomics of 213 strains and associated genera.</title>
        <authorList>
            <person name="Sun Z."/>
            <person name="Harris H.M."/>
            <person name="McCann A."/>
            <person name="Guo C."/>
            <person name="Argimon S."/>
            <person name="Zhang W."/>
            <person name="Yang X."/>
            <person name="Jeffery I.B."/>
            <person name="Cooney J.C."/>
            <person name="Kagawa T.F."/>
            <person name="Liu W."/>
            <person name="Song Y."/>
            <person name="Salvetti E."/>
            <person name="Wrobel A."/>
            <person name="Rasinkangas P."/>
            <person name="Parkhill J."/>
            <person name="Rea M.C."/>
            <person name="O'Sullivan O."/>
            <person name="Ritari J."/>
            <person name="Douillard F.P."/>
            <person name="Paul Ross R."/>
            <person name="Yang R."/>
            <person name="Briner A.E."/>
            <person name="Felis G.E."/>
            <person name="de Vos W.M."/>
            <person name="Barrangou R."/>
            <person name="Klaenhammer T.R."/>
            <person name="Caufield P.W."/>
            <person name="Cui Y."/>
            <person name="Zhang H."/>
            <person name="O'Toole P.W."/>
        </authorList>
    </citation>
    <scope>NUCLEOTIDE SEQUENCE [LARGE SCALE GENOMIC DNA]</scope>
    <source>
        <strain evidence="2 3">DSM 23026</strain>
    </source>
</reference>
<evidence type="ECO:0000313" key="2">
    <source>
        <dbReference type="EMBL" id="KRO22944.1"/>
    </source>
</evidence>
<sequence>MIKIVTDSSALIDQNEAQNLGIRIVPLTVIIDGKTYVDGVDLNGKEFMSKMSSSDSFPTTSQPSIGAFKEVYDEIGQEGDEILSLHMTSALSGTVHAAEQAAQLTDTKVSVIDTKCVDQSLAYLVRIAVGMSQEDKSLSEIESEVRRVANKSQIYLGVSILDNLVKGGRVPKAVGAVSNFIKLRLVFQLTDKKLELKAKGRGNKTFVKWLKKQGEVFTTQNVKEVFISHTGNLELVQQAVDILKTFKPDAKYVVKHTSPIVCTHVGKDAFAVLYHYE</sequence>
<dbReference type="InterPro" id="IPR043168">
    <property type="entry name" value="DegV_C"/>
</dbReference>
<dbReference type="Pfam" id="PF02645">
    <property type="entry name" value="DegV"/>
    <property type="match status" value="1"/>
</dbReference>
<dbReference type="OrthoDB" id="5429275at2"/>
<dbReference type="Gene3D" id="3.30.1180.10">
    <property type="match status" value="1"/>
</dbReference>
<dbReference type="InterPro" id="IPR050270">
    <property type="entry name" value="DegV_domain_contain"/>
</dbReference>
<dbReference type="Gene3D" id="3.40.50.10170">
    <property type="match status" value="1"/>
</dbReference>
<dbReference type="PATRIC" id="fig|480391.4.peg.1089"/>
<dbReference type="PANTHER" id="PTHR33434">
    <property type="entry name" value="DEGV DOMAIN-CONTAINING PROTEIN DR_1986-RELATED"/>
    <property type="match status" value="1"/>
</dbReference>
<dbReference type="NCBIfam" id="TIGR00762">
    <property type="entry name" value="DegV"/>
    <property type="match status" value="1"/>
</dbReference>
<gene>
    <name evidence="2" type="ORF">IV88_GL001073</name>
</gene>
<dbReference type="PROSITE" id="PS51482">
    <property type="entry name" value="DEGV"/>
    <property type="match status" value="1"/>
</dbReference>
<evidence type="ECO:0000256" key="1">
    <source>
        <dbReference type="ARBA" id="ARBA00023121"/>
    </source>
</evidence>
<dbReference type="Proteomes" id="UP000051249">
    <property type="component" value="Unassembled WGS sequence"/>
</dbReference>
<evidence type="ECO:0000313" key="3">
    <source>
        <dbReference type="Proteomes" id="UP000051249"/>
    </source>
</evidence>
<dbReference type="EMBL" id="JQCQ01000033">
    <property type="protein sequence ID" value="KRO22944.1"/>
    <property type="molecule type" value="Genomic_DNA"/>
</dbReference>
<dbReference type="InterPro" id="IPR003797">
    <property type="entry name" value="DegV"/>
</dbReference>
<dbReference type="GO" id="GO:0008289">
    <property type="term" value="F:lipid binding"/>
    <property type="evidence" value="ECO:0007669"/>
    <property type="project" value="UniProtKB-KW"/>
</dbReference>
<organism evidence="2 3">
    <name type="scientific">Pediococcus argentinicus</name>
    <dbReference type="NCBI Taxonomy" id="480391"/>
    <lineage>
        <taxon>Bacteria</taxon>
        <taxon>Bacillati</taxon>
        <taxon>Bacillota</taxon>
        <taxon>Bacilli</taxon>
        <taxon>Lactobacillales</taxon>
        <taxon>Lactobacillaceae</taxon>
        <taxon>Pediococcus</taxon>
    </lineage>
</organism>